<dbReference type="PANTHER" id="PTHR41523:SF8">
    <property type="entry name" value="ETHYLENE RESPONSE SENSOR PROTEIN"/>
    <property type="match status" value="1"/>
</dbReference>
<dbReference type="RefSeq" id="WP_028971957.1">
    <property type="nucleotide sequence ID" value="NZ_CTRP01000009.1"/>
</dbReference>
<dbReference type="AlphaFoldDB" id="A0A0U1KXR0"/>
<evidence type="ECO:0000313" key="11">
    <source>
        <dbReference type="Proteomes" id="UP000049855"/>
    </source>
</evidence>
<evidence type="ECO:0000256" key="2">
    <source>
        <dbReference type="ARBA" id="ARBA00012438"/>
    </source>
</evidence>
<dbReference type="SMART" id="SM00387">
    <property type="entry name" value="HATPase_c"/>
    <property type="match status" value="1"/>
</dbReference>
<dbReference type="InterPro" id="IPR035965">
    <property type="entry name" value="PAS-like_dom_sf"/>
</dbReference>
<dbReference type="GO" id="GO:0005524">
    <property type="term" value="F:ATP binding"/>
    <property type="evidence" value="ECO:0007669"/>
    <property type="project" value="UniProtKB-KW"/>
</dbReference>
<dbReference type="SUPFAM" id="SSF55785">
    <property type="entry name" value="PYP-like sensor domain (PAS domain)"/>
    <property type="match status" value="1"/>
</dbReference>
<evidence type="ECO:0000256" key="6">
    <source>
        <dbReference type="ARBA" id="ARBA00022777"/>
    </source>
</evidence>
<keyword evidence="7" id="KW-0067">ATP-binding</keyword>
<protein>
    <recommendedName>
        <fullName evidence="2">histidine kinase</fullName>
        <ecNumber evidence="2">2.7.13.3</ecNumber>
    </recommendedName>
</protein>
<dbReference type="PROSITE" id="PS50109">
    <property type="entry name" value="HIS_KIN"/>
    <property type="match status" value="1"/>
</dbReference>
<keyword evidence="11" id="KW-1185">Reference proteome</keyword>
<evidence type="ECO:0000256" key="7">
    <source>
        <dbReference type="ARBA" id="ARBA00022840"/>
    </source>
</evidence>
<dbReference type="InterPro" id="IPR022066">
    <property type="entry name" value="PdtaS_GAF"/>
</dbReference>
<dbReference type="Pfam" id="PF12282">
    <property type="entry name" value="GAF_PdtaS"/>
    <property type="match status" value="1"/>
</dbReference>
<dbReference type="Proteomes" id="UP000049855">
    <property type="component" value="Unassembled WGS sequence"/>
</dbReference>
<reference evidence="11" key="1">
    <citation type="submission" date="2015-03" db="EMBL/GenBank/DDBJ databases">
        <authorList>
            <person name="Nijsse Bart"/>
        </authorList>
    </citation>
    <scope>NUCLEOTIDE SEQUENCE [LARGE SCALE GENOMIC DNA]</scope>
</reference>
<dbReference type="SMART" id="SM00911">
    <property type="entry name" value="HWE_HK"/>
    <property type="match status" value="1"/>
</dbReference>
<gene>
    <name evidence="10" type="ORF">SpAn4DRAFT_5055</name>
</gene>
<dbReference type="InterPro" id="IPR000014">
    <property type="entry name" value="PAS"/>
</dbReference>
<dbReference type="InterPro" id="IPR036890">
    <property type="entry name" value="HATPase_C_sf"/>
</dbReference>
<evidence type="ECO:0000259" key="9">
    <source>
        <dbReference type="PROSITE" id="PS50109"/>
    </source>
</evidence>
<proteinExistence type="predicted"/>
<evidence type="ECO:0000256" key="5">
    <source>
        <dbReference type="ARBA" id="ARBA00022741"/>
    </source>
</evidence>
<dbReference type="GO" id="GO:0004673">
    <property type="term" value="F:protein histidine kinase activity"/>
    <property type="evidence" value="ECO:0007669"/>
    <property type="project" value="UniProtKB-EC"/>
</dbReference>
<dbReference type="Gene3D" id="3.30.565.10">
    <property type="entry name" value="Histidine kinase-like ATPase, C-terminal domain"/>
    <property type="match status" value="1"/>
</dbReference>
<dbReference type="Gene3D" id="3.30.450.20">
    <property type="entry name" value="PAS domain"/>
    <property type="match status" value="1"/>
</dbReference>
<dbReference type="SUPFAM" id="SSF55874">
    <property type="entry name" value="ATPase domain of HSP90 chaperone/DNA topoisomerase II/histidine kinase"/>
    <property type="match status" value="1"/>
</dbReference>
<dbReference type="PANTHER" id="PTHR41523">
    <property type="entry name" value="TWO-COMPONENT SYSTEM SENSOR PROTEIN"/>
    <property type="match status" value="1"/>
</dbReference>
<keyword evidence="5" id="KW-0547">Nucleotide-binding</keyword>
<dbReference type="CDD" id="cd00130">
    <property type="entry name" value="PAS"/>
    <property type="match status" value="1"/>
</dbReference>
<evidence type="ECO:0000256" key="8">
    <source>
        <dbReference type="ARBA" id="ARBA00023012"/>
    </source>
</evidence>
<dbReference type="InterPro" id="IPR003594">
    <property type="entry name" value="HATPase_dom"/>
</dbReference>
<dbReference type="Gene3D" id="3.30.450.280">
    <property type="entry name" value="GAF domain"/>
    <property type="match status" value="1"/>
</dbReference>
<dbReference type="GO" id="GO:0000160">
    <property type="term" value="P:phosphorelay signal transduction system"/>
    <property type="evidence" value="ECO:0007669"/>
    <property type="project" value="UniProtKB-KW"/>
</dbReference>
<dbReference type="Pfam" id="PF02518">
    <property type="entry name" value="HATPase_c"/>
    <property type="match status" value="1"/>
</dbReference>
<evidence type="ECO:0000256" key="3">
    <source>
        <dbReference type="ARBA" id="ARBA00022553"/>
    </source>
</evidence>
<dbReference type="InterPro" id="IPR038424">
    <property type="entry name" value="H_kinase_PdtaS_GAF_sf"/>
</dbReference>
<dbReference type="InterPro" id="IPR005467">
    <property type="entry name" value="His_kinase_dom"/>
</dbReference>
<comment type="catalytic activity">
    <reaction evidence="1">
        <text>ATP + protein L-histidine = ADP + protein N-phospho-L-histidine.</text>
        <dbReference type="EC" id="2.7.13.3"/>
    </reaction>
</comment>
<evidence type="ECO:0000256" key="1">
    <source>
        <dbReference type="ARBA" id="ARBA00000085"/>
    </source>
</evidence>
<dbReference type="EMBL" id="CTRP01000009">
    <property type="protein sequence ID" value="CQR72166.1"/>
    <property type="molecule type" value="Genomic_DNA"/>
</dbReference>
<accession>A0A0U1KXR0</accession>
<feature type="domain" description="Histidine kinase" evidence="9">
    <location>
        <begin position="279"/>
        <end position="472"/>
    </location>
</feature>
<keyword evidence="6 10" id="KW-0418">Kinase</keyword>
<evidence type="ECO:0000256" key="4">
    <source>
        <dbReference type="ARBA" id="ARBA00022679"/>
    </source>
</evidence>
<sequence length="481" mass="52653">MGVVVDVCQKITVLSAEQIQVIANVASVLGLAADLAHAQVTLYAQARSENFLAIVAQAKPNTSYIAFKTNILGSTVQAGEEPLIWRTLASGTPIAGQREWALGMDALEMRVYPIQDGTGNFIAAASFETSNQEAGADGHGLLVETASMLLTMATVGKPLGHKLYRPLGTRDGIIIIDERGYIMFANSAADAIYKVLGINRVIGRRVSDRQVNMRLAQQALSTGQLMEKEFESGNMILVQRAIPIFANSQVSRTVFIIADVTEIRKKEKELLIKSAVIQEIHHRVKNNLQTIASLLRLQSRRTKTPEVKAALRESVNRILSISVVHEFLSQQDRGFIDVAEVTKNILDLVIQNMLEPNFNIETVLNGETVILPSEQASSLALVINELIQNAIEHGFVGRKEGLIGVDIATTPENYQIDIYDDGIGLPADFCLENTNSLGLQIVRTLIENDLGGKFRLFSRSGTHAFITIPRLMEGAKEAKEV</sequence>
<keyword evidence="4" id="KW-0808">Transferase</keyword>
<dbReference type="Pfam" id="PF07568">
    <property type="entry name" value="HisKA_2"/>
    <property type="match status" value="1"/>
</dbReference>
<keyword evidence="8" id="KW-0902">Two-component regulatory system</keyword>
<keyword evidence="3" id="KW-0597">Phosphoprotein</keyword>
<organism evidence="10 11">
    <name type="scientific">Sporomusa ovata</name>
    <dbReference type="NCBI Taxonomy" id="2378"/>
    <lineage>
        <taxon>Bacteria</taxon>
        <taxon>Bacillati</taxon>
        <taxon>Bacillota</taxon>
        <taxon>Negativicutes</taxon>
        <taxon>Selenomonadales</taxon>
        <taxon>Sporomusaceae</taxon>
        <taxon>Sporomusa</taxon>
    </lineage>
</organism>
<dbReference type="InterPro" id="IPR011102">
    <property type="entry name" value="Sig_transdc_His_kinase_HWE"/>
</dbReference>
<dbReference type="EC" id="2.7.13.3" evidence="2"/>
<evidence type="ECO:0000313" key="10">
    <source>
        <dbReference type="EMBL" id="CQR72166.1"/>
    </source>
</evidence>
<dbReference type="InterPro" id="IPR011495">
    <property type="entry name" value="Sig_transdc_His_kin_sub2_dim/P"/>
</dbReference>
<name>A0A0U1KXR0_9FIRM</name>